<evidence type="ECO:0000313" key="1">
    <source>
        <dbReference type="EMBL" id="MBB5365261.1"/>
    </source>
</evidence>
<evidence type="ECO:0000313" key="2">
    <source>
        <dbReference type="Proteomes" id="UP000552709"/>
    </source>
</evidence>
<organism evidence="1 2">
    <name type="scientific">Deinococcus humi</name>
    <dbReference type="NCBI Taxonomy" id="662880"/>
    <lineage>
        <taxon>Bacteria</taxon>
        <taxon>Thermotogati</taxon>
        <taxon>Deinococcota</taxon>
        <taxon>Deinococci</taxon>
        <taxon>Deinococcales</taxon>
        <taxon>Deinococcaceae</taxon>
        <taxon>Deinococcus</taxon>
    </lineage>
</organism>
<name>A0A7W8K0L3_9DEIO</name>
<comment type="caution">
    <text evidence="1">The sequence shown here is derived from an EMBL/GenBank/DDBJ whole genome shotgun (WGS) entry which is preliminary data.</text>
</comment>
<dbReference type="AlphaFoldDB" id="A0A7W8K0L3"/>
<sequence length="63" mass="7002">MGITPCSLREFHREIVVSTLGFTPPQQSGLCRVPITHGEHKKTALGSPVFFLDENPMVFPHGR</sequence>
<accession>A0A7W8K0L3</accession>
<protein>
    <submittedName>
        <fullName evidence="1">Uncharacterized protein</fullName>
    </submittedName>
</protein>
<dbReference type="EMBL" id="JACHFL010000016">
    <property type="protein sequence ID" value="MBB5365261.1"/>
    <property type="molecule type" value="Genomic_DNA"/>
</dbReference>
<gene>
    <name evidence="1" type="ORF">HNQ08_004382</name>
</gene>
<proteinExistence type="predicted"/>
<keyword evidence="2" id="KW-1185">Reference proteome</keyword>
<dbReference type="Proteomes" id="UP000552709">
    <property type="component" value="Unassembled WGS sequence"/>
</dbReference>
<reference evidence="1 2" key="1">
    <citation type="submission" date="2020-08" db="EMBL/GenBank/DDBJ databases">
        <title>Genomic Encyclopedia of Type Strains, Phase IV (KMG-IV): sequencing the most valuable type-strain genomes for metagenomic binning, comparative biology and taxonomic classification.</title>
        <authorList>
            <person name="Goeker M."/>
        </authorList>
    </citation>
    <scope>NUCLEOTIDE SEQUENCE [LARGE SCALE GENOMIC DNA]</scope>
    <source>
        <strain evidence="1 2">DSM 27939</strain>
    </source>
</reference>